<reference evidence="2 3" key="1">
    <citation type="submission" date="2018-07" db="EMBL/GenBank/DDBJ databases">
        <title>Comparative genomes isolates from brazilian mangrove.</title>
        <authorList>
            <person name="De Araujo J.E."/>
            <person name="Taketani R.G."/>
            <person name="Silva M.C.P."/>
            <person name="Lourenco M.V."/>
            <person name="Oliveira V.M."/>
            <person name="Andreote F.D."/>
        </authorList>
    </citation>
    <scope>NUCLEOTIDE SEQUENCE [LARGE SCALE GENOMIC DNA]</scope>
    <source>
        <strain evidence="2 3">HEX PRIS-MGV</strain>
    </source>
</reference>
<proteinExistence type="predicted"/>
<name>A0A368KKH2_9BACT</name>
<keyword evidence="1" id="KW-0472">Membrane</keyword>
<sequence>MESNRILAGQIKLVEEILPMTLWIILLIVVMLIAFSGAGYGYASRPMNGPYPVYTAPLGGLASLILIGLLVLFVLGMLNGMDGFTIDLPRITVD</sequence>
<evidence type="ECO:0000313" key="3">
    <source>
        <dbReference type="Proteomes" id="UP000253562"/>
    </source>
</evidence>
<keyword evidence="1" id="KW-1133">Transmembrane helix</keyword>
<accession>A0A368KKH2</accession>
<keyword evidence="1" id="KW-0812">Transmembrane</keyword>
<comment type="caution">
    <text evidence="2">The sequence shown here is derived from an EMBL/GenBank/DDBJ whole genome shotgun (WGS) entry which is preliminary data.</text>
</comment>
<dbReference type="AlphaFoldDB" id="A0A368KKH2"/>
<feature type="transmembrane region" description="Helical" evidence="1">
    <location>
        <begin position="21"/>
        <end position="42"/>
    </location>
</feature>
<gene>
    <name evidence="2" type="ORF">DTL42_22145</name>
</gene>
<protein>
    <submittedName>
        <fullName evidence="2">Uncharacterized protein</fullName>
    </submittedName>
</protein>
<organism evidence="2 3">
    <name type="scientific">Bremerella cremea</name>
    <dbReference type="NCBI Taxonomy" id="1031537"/>
    <lineage>
        <taxon>Bacteria</taxon>
        <taxon>Pseudomonadati</taxon>
        <taxon>Planctomycetota</taxon>
        <taxon>Planctomycetia</taxon>
        <taxon>Pirellulales</taxon>
        <taxon>Pirellulaceae</taxon>
        <taxon>Bremerella</taxon>
    </lineage>
</organism>
<evidence type="ECO:0000256" key="1">
    <source>
        <dbReference type="SAM" id="Phobius"/>
    </source>
</evidence>
<dbReference type="EMBL" id="QPEX01000045">
    <property type="protein sequence ID" value="RCS41271.1"/>
    <property type="molecule type" value="Genomic_DNA"/>
</dbReference>
<dbReference type="Proteomes" id="UP000253562">
    <property type="component" value="Unassembled WGS sequence"/>
</dbReference>
<feature type="transmembrane region" description="Helical" evidence="1">
    <location>
        <begin position="54"/>
        <end position="78"/>
    </location>
</feature>
<evidence type="ECO:0000313" key="2">
    <source>
        <dbReference type="EMBL" id="RCS41271.1"/>
    </source>
</evidence>